<dbReference type="InterPro" id="IPR006674">
    <property type="entry name" value="HD_domain"/>
</dbReference>
<proteinExistence type="predicted"/>
<reference evidence="2" key="1">
    <citation type="submission" date="2021-01" db="EMBL/GenBank/DDBJ databases">
        <authorList>
            <person name="Corre E."/>
            <person name="Pelletier E."/>
            <person name="Niang G."/>
            <person name="Scheremetjew M."/>
            <person name="Finn R."/>
            <person name="Kale V."/>
            <person name="Holt S."/>
            <person name="Cochrane G."/>
            <person name="Meng A."/>
            <person name="Brown T."/>
            <person name="Cohen L."/>
        </authorList>
    </citation>
    <scope>NUCLEOTIDE SEQUENCE</scope>
    <source>
        <strain evidence="2">NIES-2562</strain>
    </source>
</reference>
<dbReference type="InterPro" id="IPR052567">
    <property type="entry name" value="OP_Dioxygenase"/>
</dbReference>
<dbReference type="EMBL" id="HBIB01034884">
    <property type="protein sequence ID" value="CAE0260370.1"/>
    <property type="molecule type" value="Transcribed_RNA"/>
</dbReference>
<evidence type="ECO:0000313" key="2">
    <source>
        <dbReference type="EMBL" id="CAE0260370.1"/>
    </source>
</evidence>
<organism evidence="2">
    <name type="scientific">Palpitomonas bilix</name>
    <dbReference type="NCBI Taxonomy" id="652834"/>
    <lineage>
        <taxon>Eukaryota</taxon>
        <taxon>Eukaryota incertae sedis</taxon>
    </lineage>
</organism>
<name>A0A7S3DJZ2_9EUKA</name>
<dbReference type="PANTHER" id="PTHR40202:SF1">
    <property type="entry name" value="HD DOMAIN-CONTAINING PROTEIN"/>
    <property type="match status" value="1"/>
</dbReference>
<accession>A0A7S3DJZ2</accession>
<evidence type="ECO:0000259" key="1">
    <source>
        <dbReference type="Pfam" id="PF01966"/>
    </source>
</evidence>
<dbReference type="SUPFAM" id="SSF109604">
    <property type="entry name" value="HD-domain/PDEase-like"/>
    <property type="match status" value="1"/>
</dbReference>
<dbReference type="AlphaFoldDB" id="A0A7S3DJZ2"/>
<sequence>MPESAEWEKSLRSLFSSAGTADYIGEEVSIVQHSLQAAYLALTNGAERLAEQFAANSGCARLQGMLEGRTAESEECSKEEFIAACLLHDVGHMLGIEGRLPQMDGWGTEDHEGVGARWAGSLGFTLAVCDLIHNHVNAKRYLCYVHPVYQANLTTASQETLVRQGGPMNEEEATEWEKSPRFLHYLAIRRVDEKAKVPNMEVPDLSAYLSTLQSCMNSTHTIA</sequence>
<feature type="domain" description="HD" evidence="1">
    <location>
        <begin position="33"/>
        <end position="140"/>
    </location>
</feature>
<gene>
    <name evidence="2" type="ORF">PBIL07802_LOCUS22649</name>
</gene>
<dbReference type="Gene3D" id="1.10.3210.10">
    <property type="entry name" value="Hypothetical protein af1432"/>
    <property type="match status" value="1"/>
</dbReference>
<dbReference type="PANTHER" id="PTHR40202">
    <property type="match status" value="1"/>
</dbReference>
<protein>
    <recommendedName>
        <fullName evidence="1">HD domain-containing protein</fullName>
    </recommendedName>
</protein>
<dbReference type="Pfam" id="PF01966">
    <property type="entry name" value="HD"/>
    <property type="match status" value="1"/>
</dbReference>